<organism evidence="2 4">
    <name type="scientific">Neomoorella thermoacetica</name>
    <name type="common">Clostridium thermoaceticum</name>
    <dbReference type="NCBI Taxonomy" id="1525"/>
    <lineage>
        <taxon>Bacteria</taxon>
        <taxon>Bacillati</taxon>
        <taxon>Bacillota</taxon>
        <taxon>Clostridia</taxon>
        <taxon>Neomoorellales</taxon>
        <taxon>Neomoorellaceae</taxon>
        <taxon>Neomoorella</taxon>
    </lineage>
</organism>
<keyword evidence="1" id="KW-0472">Membrane</keyword>
<accession>A0AAC9HHP6</accession>
<dbReference type="Proteomes" id="UP000322283">
    <property type="component" value="Unassembled WGS sequence"/>
</dbReference>
<evidence type="ECO:0000313" key="4">
    <source>
        <dbReference type="Proteomes" id="UP000094598"/>
    </source>
</evidence>
<proteinExistence type="predicted"/>
<feature type="transmembrane region" description="Helical" evidence="1">
    <location>
        <begin position="7"/>
        <end position="27"/>
    </location>
</feature>
<keyword evidence="1" id="KW-0812">Transmembrane</keyword>
<dbReference type="RefSeq" id="WP_069589367.1">
    <property type="nucleotide sequence ID" value="NZ_CP017019.1"/>
</dbReference>
<sequence length="133" mass="15101">MRKALAIWLAISVVVIGIWLPTFLHAYGDYKEYKAYWQPYLDAFCQYYYMKGYSKSAACINAAKTVNITQAPDPWAVNQEIDLKKNRVDGLIIIGYAYPSFSIAYWIIIWGFRKRSIKPGEVDTGGSGKNISA</sequence>
<keyword evidence="5" id="KW-1185">Reference proteome</keyword>
<dbReference type="EMBL" id="CP017019">
    <property type="protein sequence ID" value="AOQ23831.1"/>
    <property type="molecule type" value="Genomic_DNA"/>
</dbReference>
<protein>
    <submittedName>
        <fullName evidence="2">Uncharacterized protein</fullName>
    </submittedName>
</protein>
<dbReference type="AlphaFoldDB" id="A0AAC9HHP6"/>
<evidence type="ECO:0000313" key="3">
    <source>
        <dbReference type="EMBL" id="TYL14016.1"/>
    </source>
</evidence>
<dbReference type="Proteomes" id="UP000094598">
    <property type="component" value="Chromosome"/>
</dbReference>
<gene>
    <name evidence="2" type="ORF">Maut_01383</name>
    <name evidence="3" type="ORF">MTAT_14160</name>
</gene>
<reference evidence="3 5" key="2">
    <citation type="submission" date="2019-05" db="EMBL/GenBank/DDBJ databases">
        <title>Genome sequence of Moorella thermoacetica ATCC 33924.</title>
        <authorList>
            <person name="Poehlein A."/>
            <person name="Bengelsdorf F.R."/>
            <person name="Duerre P."/>
            <person name="Daniel R."/>
        </authorList>
    </citation>
    <scope>NUCLEOTIDE SEQUENCE [LARGE SCALE GENOMIC DNA]</scope>
    <source>
        <strain evidence="3 5">ATCC 33924</strain>
    </source>
</reference>
<evidence type="ECO:0000313" key="5">
    <source>
        <dbReference type="Proteomes" id="UP000322283"/>
    </source>
</evidence>
<dbReference type="EMBL" id="VCDX01000003">
    <property type="protein sequence ID" value="TYL14016.1"/>
    <property type="molecule type" value="Genomic_DNA"/>
</dbReference>
<feature type="transmembrane region" description="Helical" evidence="1">
    <location>
        <begin position="91"/>
        <end position="112"/>
    </location>
</feature>
<evidence type="ECO:0000313" key="2">
    <source>
        <dbReference type="EMBL" id="AOQ23831.1"/>
    </source>
</evidence>
<evidence type="ECO:0000256" key="1">
    <source>
        <dbReference type="SAM" id="Phobius"/>
    </source>
</evidence>
<keyword evidence="1" id="KW-1133">Transmembrane helix</keyword>
<name>A0AAC9HHP6_NEOTH</name>
<reference evidence="2 4" key="1">
    <citation type="submission" date="2016-08" db="EMBL/GenBank/DDBJ databases">
        <title>Moorella thermoacetica DSM 103132.</title>
        <authorList>
            <person name="Jendresen C.B."/>
            <person name="Redl S.M."/>
            <person name="Jensen T.O."/>
            <person name="Nielsen A.T."/>
        </authorList>
    </citation>
    <scope>NUCLEOTIDE SEQUENCE [LARGE SCALE GENOMIC DNA]</scope>
    <source>
        <strain evidence="2 4">DSM 103132</strain>
    </source>
</reference>